<reference evidence="2 3" key="1">
    <citation type="submission" date="2024-05" db="EMBL/GenBank/DDBJ databases">
        <title>Long read based assembly of the Candida bracarensis genome reveals expanded adhesin content.</title>
        <authorList>
            <person name="Marcet-Houben M."/>
            <person name="Ksiezopolska E."/>
            <person name="Gabaldon T."/>
        </authorList>
    </citation>
    <scope>NUCLEOTIDE SEQUENCE [LARGE SCALE GENOMIC DNA]</scope>
    <source>
        <strain evidence="2 3">CBM6</strain>
    </source>
</reference>
<gene>
    <name evidence="2" type="ORF">RNJ44_01585</name>
</gene>
<evidence type="ECO:0000313" key="3">
    <source>
        <dbReference type="Proteomes" id="UP001623330"/>
    </source>
</evidence>
<keyword evidence="3" id="KW-1185">Reference proteome</keyword>
<evidence type="ECO:0000313" key="2">
    <source>
        <dbReference type="EMBL" id="KAL3230222.1"/>
    </source>
</evidence>
<protein>
    <submittedName>
        <fullName evidence="2">Uncharacterized protein</fullName>
    </submittedName>
</protein>
<comment type="caution">
    <text evidence="2">The sequence shown here is derived from an EMBL/GenBank/DDBJ whole genome shotgun (WGS) entry which is preliminary data.</text>
</comment>
<dbReference type="Proteomes" id="UP001623330">
    <property type="component" value="Unassembled WGS sequence"/>
</dbReference>
<accession>A0ABR4NQ18</accession>
<dbReference type="Pfam" id="PF17220">
    <property type="entry name" value="DUF5137"/>
    <property type="match status" value="1"/>
</dbReference>
<dbReference type="InterPro" id="IPR033775">
    <property type="entry name" value="DUF5137"/>
</dbReference>
<name>A0ABR4NQ18_9SACH</name>
<organism evidence="2 3">
    <name type="scientific">Nakaseomyces bracarensis</name>
    <dbReference type="NCBI Taxonomy" id="273131"/>
    <lineage>
        <taxon>Eukaryota</taxon>
        <taxon>Fungi</taxon>
        <taxon>Dikarya</taxon>
        <taxon>Ascomycota</taxon>
        <taxon>Saccharomycotina</taxon>
        <taxon>Saccharomycetes</taxon>
        <taxon>Saccharomycetales</taxon>
        <taxon>Saccharomycetaceae</taxon>
        <taxon>Nakaseomyces</taxon>
    </lineage>
</organism>
<proteinExistence type="predicted"/>
<sequence length="77" mass="8950">MTADCYEDPYESYYLNNQENEAESAVDKEYDLQMYLRSLKPEKFPTLQPIPGNPSSINGKRNGEELDGSQNRKRTRD</sequence>
<evidence type="ECO:0000256" key="1">
    <source>
        <dbReference type="SAM" id="MobiDB-lite"/>
    </source>
</evidence>
<dbReference type="EMBL" id="JBEVYD010000010">
    <property type="protein sequence ID" value="KAL3230222.1"/>
    <property type="molecule type" value="Genomic_DNA"/>
</dbReference>
<feature type="region of interest" description="Disordered" evidence="1">
    <location>
        <begin position="43"/>
        <end position="77"/>
    </location>
</feature>